<name>A0ABN9X2V2_9DINO</name>
<evidence type="ECO:0000313" key="3">
    <source>
        <dbReference type="Proteomes" id="UP001189429"/>
    </source>
</evidence>
<dbReference type="Proteomes" id="UP001189429">
    <property type="component" value="Unassembled WGS sequence"/>
</dbReference>
<dbReference type="InterPro" id="IPR008978">
    <property type="entry name" value="HSP20-like_chaperone"/>
</dbReference>
<feature type="non-terminal residue" evidence="2">
    <location>
        <position position="1"/>
    </location>
</feature>
<evidence type="ECO:0000313" key="2">
    <source>
        <dbReference type="EMBL" id="CAK0893547.1"/>
    </source>
</evidence>
<protein>
    <recommendedName>
        <fullName evidence="4">Phospholipase B-like</fullName>
    </recommendedName>
</protein>
<evidence type="ECO:0000256" key="1">
    <source>
        <dbReference type="SAM" id="MobiDB-lite"/>
    </source>
</evidence>
<evidence type="ECO:0008006" key="4">
    <source>
        <dbReference type="Google" id="ProtNLM"/>
    </source>
</evidence>
<comment type="caution">
    <text evidence="2">The sequence shown here is derived from an EMBL/GenBank/DDBJ whole genome shotgun (WGS) entry which is preliminary data.</text>
</comment>
<proteinExistence type="predicted"/>
<reference evidence="2" key="1">
    <citation type="submission" date="2023-10" db="EMBL/GenBank/DDBJ databases">
        <authorList>
            <person name="Chen Y."/>
            <person name="Shah S."/>
            <person name="Dougan E. K."/>
            <person name="Thang M."/>
            <person name="Chan C."/>
        </authorList>
    </citation>
    <scope>NUCLEOTIDE SEQUENCE [LARGE SCALE GENOMIC DNA]</scope>
</reference>
<organism evidence="2 3">
    <name type="scientific">Prorocentrum cordatum</name>
    <dbReference type="NCBI Taxonomy" id="2364126"/>
    <lineage>
        <taxon>Eukaryota</taxon>
        <taxon>Sar</taxon>
        <taxon>Alveolata</taxon>
        <taxon>Dinophyceae</taxon>
        <taxon>Prorocentrales</taxon>
        <taxon>Prorocentraceae</taxon>
        <taxon>Prorocentrum</taxon>
    </lineage>
</organism>
<gene>
    <name evidence="2" type="ORF">PCOR1329_LOCUS72835</name>
</gene>
<feature type="compositionally biased region" description="Low complexity" evidence="1">
    <location>
        <begin position="146"/>
        <end position="160"/>
    </location>
</feature>
<sequence>VTSLLSGVRQSADSFAAYAEQTYRGQTGGIHDEVPCALQWAQNSTAVFLGVKYAARWSAPGAIEVVDVTVNSSDCCFHLGGYGHHSSIRKHYLVNLTLFADVDAQMTSWSSGSVGRMTATLHKRRAGRRAPAGPPSAQGGEGRHPSSAAGHGRLAALAGSPGHEARAVEEEAGTV</sequence>
<dbReference type="SUPFAM" id="SSF49764">
    <property type="entry name" value="HSP20-like chaperones"/>
    <property type="match status" value="1"/>
</dbReference>
<feature type="compositionally biased region" description="Low complexity" evidence="1">
    <location>
        <begin position="129"/>
        <end position="138"/>
    </location>
</feature>
<dbReference type="EMBL" id="CAUYUJ010019763">
    <property type="protein sequence ID" value="CAK0893547.1"/>
    <property type="molecule type" value="Genomic_DNA"/>
</dbReference>
<accession>A0ABN9X2V2</accession>
<keyword evidence="3" id="KW-1185">Reference proteome</keyword>
<dbReference type="Gene3D" id="2.60.40.790">
    <property type="match status" value="1"/>
</dbReference>
<feature type="region of interest" description="Disordered" evidence="1">
    <location>
        <begin position="120"/>
        <end position="175"/>
    </location>
</feature>